<dbReference type="Proteomes" id="UP001499993">
    <property type="component" value="Unassembled WGS sequence"/>
</dbReference>
<proteinExistence type="predicted"/>
<feature type="compositionally biased region" description="Basic and acidic residues" evidence="1">
    <location>
        <begin position="1"/>
        <end position="22"/>
    </location>
</feature>
<evidence type="ECO:0000313" key="2">
    <source>
        <dbReference type="EMBL" id="GAA4929006.1"/>
    </source>
</evidence>
<keyword evidence="3" id="KW-1185">Reference proteome</keyword>
<evidence type="ECO:0000313" key="3">
    <source>
        <dbReference type="Proteomes" id="UP001499993"/>
    </source>
</evidence>
<organism evidence="2 3">
    <name type="scientific">Streptomonospora halophila</name>
    <dbReference type="NCBI Taxonomy" id="427369"/>
    <lineage>
        <taxon>Bacteria</taxon>
        <taxon>Bacillati</taxon>
        <taxon>Actinomycetota</taxon>
        <taxon>Actinomycetes</taxon>
        <taxon>Streptosporangiales</taxon>
        <taxon>Nocardiopsidaceae</taxon>
        <taxon>Streptomonospora</taxon>
    </lineage>
</organism>
<gene>
    <name evidence="2" type="ORF">GCM10023224_05500</name>
</gene>
<name>A0ABP9GC20_9ACTN</name>
<accession>A0ABP9GC20</accession>
<sequence length="103" mass="11885">MTRRHIVERTRSGKYRVRDTEKNTVTNTLPKRDAEQLAASNNRRDRIGRVVDLTEIHSARRTKRGWQILIKGKVAAGWEFRSLEACRMFATEGITPALAKHKV</sequence>
<dbReference type="RefSeq" id="WP_345555327.1">
    <property type="nucleotide sequence ID" value="NZ_BAABIK010000002.1"/>
</dbReference>
<dbReference type="EMBL" id="BAABIK010000002">
    <property type="protein sequence ID" value="GAA4929006.1"/>
    <property type="molecule type" value="Genomic_DNA"/>
</dbReference>
<evidence type="ECO:0000256" key="1">
    <source>
        <dbReference type="SAM" id="MobiDB-lite"/>
    </source>
</evidence>
<reference evidence="3" key="1">
    <citation type="journal article" date="2019" name="Int. J. Syst. Evol. Microbiol.">
        <title>The Global Catalogue of Microorganisms (GCM) 10K type strain sequencing project: providing services to taxonomists for standard genome sequencing and annotation.</title>
        <authorList>
            <consortium name="The Broad Institute Genomics Platform"/>
            <consortium name="The Broad Institute Genome Sequencing Center for Infectious Disease"/>
            <person name="Wu L."/>
            <person name="Ma J."/>
        </authorList>
    </citation>
    <scope>NUCLEOTIDE SEQUENCE [LARGE SCALE GENOMIC DNA]</scope>
    <source>
        <strain evidence="3">JCM 18123</strain>
    </source>
</reference>
<feature type="region of interest" description="Disordered" evidence="1">
    <location>
        <begin position="1"/>
        <end position="26"/>
    </location>
</feature>
<comment type="caution">
    <text evidence="2">The sequence shown here is derived from an EMBL/GenBank/DDBJ whole genome shotgun (WGS) entry which is preliminary data.</text>
</comment>
<protein>
    <submittedName>
        <fullName evidence="2">Uncharacterized protein</fullName>
    </submittedName>
</protein>